<dbReference type="EMBL" id="VFQX01000033">
    <property type="protein sequence ID" value="KAF0977835.1"/>
    <property type="molecule type" value="Genomic_DNA"/>
</dbReference>
<dbReference type="GeneID" id="68110375"/>
<keyword evidence="2" id="KW-1185">Reference proteome</keyword>
<accession>A0A6A5BWY4</accession>
<organism evidence="1 2">
    <name type="scientific">Naegleria fowleri</name>
    <name type="common">Brain eating amoeba</name>
    <dbReference type="NCBI Taxonomy" id="5763"/>
    <lineage>
        <taxon>Eukaryota</taxon>
        <taxon>Discoba</taxon>
        <taxon>Heterolobosea</taxon>
        <taxon>Tetramitia</taxon>
        <taxon>Eutetramitia</taxon>
        <taxon>Vahlkampfiidae</taxon>
        <taxon>Naegleria</taxon>
    </lineage>
</organism>
<name>A0A6A5BWY4_NAEFO</name>
<dbReference type="VEuPathDB" id="AmoebaDB:FDP41_003157"/>
<dbReference type="VEuPathDB" id="AmoebaDB:NF0030450"/>
<comment type="caution">
    <text evidence="1">The sequence shown here is derived from an EMBL/GenBank/DDBJ whole genome shotgun (WGS) entry which is preliminary data.</text>
</comment>
<dbReference type="VEuPathDB" id="AmoebaDB:NfTy_059320"/>
<dbReference type="OrthoDB" id="10318082at2759"/>
<protein>
    <submittedName>
        <fullName evidence="1">Uncharacterized protein</fullName>
    </submittedName>
</protein>
<sequence length="153" mass="17724">MESPYWGVFQHGPQGIGDVLKERVTKKVYAEILDSLVKLQNIIFVSLKGYLQEIMNLVSGSCYDGGSTEEEKLFQSVIDALQKDFTMKELIFEECKKMATFERKEYLKQMQDPSKYTNESQSSYVMSNSTMSFYVQSWNISPYFERAKSVISR</sequence>
<dbReference type="Proteomes" id="UP000444721">
    <property type="component" value="Unassembled WGS sequence"/>
</dbReference>
<reference evidence="1 2" key="1">
    <citation type="journal article" date="2019" name="Sci. Rep.">
        <title>Nanopore sequencing improves the draft genome of the human pathogenic amoeba Naegleria fowleri.</title>
        <authorList>
            <person name="Liechti N."/>
            <person name="Schurch N."/>
            <person name="Bruggmann R."/>
            <person name="Wittwer M."/>
        </authorList>
    </citation>
    <scope>NUCLEOTIDE SEQUENCE [LARGE SCALE GENOMIC DNA]</scope>
    <source>
        <strain evidence="1 2">ATCC 30894</strain>
    </source>
</reference>
<proteinExistence type="predicted"/>
<dbReference type="AlphaFoldDB" id="A0A6A5BWY4"/>
<evidence type="ECO:0000313" key="1">
    <source>
        <dbReference type="EMBL" id="KAF0977835.1"/>
    </source>
</evidence>
<dbReference type="RefSeq" id="XP_044562548.1">
    <property type="nucleotide sequence ID" value="XM_044706430.1"/>
</dbReference>
<gene>
    <name evidence="1" type="ORF">FDP41_003157</name>
</gene>
<evidence type="ECO:0000313" key="2">
    <source>
        <dbReference type="Proteomes" id="UP000444721"/>
    </source>
</evidence>